<evidence type="ECO:0000313" key="1">
    <source>
        <dbReference type="EMBL" id="GJT75495.1"/>
    </source>
</evidence>
<comment type="caution">
    <text evidence="1">The sequence shown here is derived from an EMBL/GenBank/DDBJ whole genome shotgun (WGS) entry which is preliminary data.</text>
</comment>
<gene>
    <name evidence="1" type="ORF">Tco_1042220</name>
</gene>
<protein>
    <submittedName>
        <fullName evidence="1">Uncharacterized protein</fullName>
    </submittedName>
</protein>
<keyword evidence="2" id="KW-1185">Reference proteome</keyword>
<reference evidence="1" key="1">
    <citation type="journal article" date="2022" name="Int. J. Mol. Sci.">
        <title>Draft Genome of Tanacetum Coccineum: Genomic Comparison of Closely Related Tanacetum-Family Plants.</title>
        <authorList>
            <person name="Yamashiro T."/>
            <person name="Shiraishi A."/>
            <person name="Nakayama K."/>
            <person name="Satake H."/>
        </authorList>
    </citation>
    <scope>NUCLEOTIDE SEQUENCE</scope>
</reference>
<dbReference type="EMBL" id="BQNB010018535">
    <property type="protein sequence ID" value="GJT75495.1"/>
    <property type="molecule type" value="Genomic_DNA"/>
</dbReference>
<evidence type="ECO:0000313" key="2">
    <source>
        <dbReference type="Proteomes" id="UP001151760"/>
    </source>
</evidence>
<name>A0ABQ5GJQ3_9ASTR</name>
<sequence length="174" mass="20035">MPTEMELTLEQTQQGVSYKVSTVMDPVTLCTKPSLATQGLSKDYCFISHRGYNILSTYYHSMLVDIEKRNSLVSLLSVSVCFETFCNENMSILTDLKDYLKMGVEVPNYRLAHKFKPHAHTWPTNKSYGLYDKAHVLVSGFRPTLLPKRLYQSNEVLKIKEIQEFERLSSQVNK</sequence>
<accession>A0ABQ5GJQ3</accession>
<dbReference type="Proteomes" id="UP001151760">
    <property type="component" value="Unassembled WGS sequence"/>
</dbReference>
<organism evidence="1 2">
    <name type="scientific">Tanacetum coccineum</name>
    <dbReference type="NCBI Taxonomy" id="301880"/>
    <lineage>
        <taxon>Eukaryota</taxon>
        <taxon>Viridiplantae</taxon>
        <taxon>Streptophyta</taxon>
        <taxon>Embryophyta</taxon>
        <taxon>Tracheophyta</taxon>
        <taxon>Spermatophyta</taxon>
        <taxon>Magnoliopsida</taxon>
        <taxon>eudicotyledons</taxon>
        <taxon>Gunneridae</taxon>
        <taxon>Pentapetalae</taxon>
        <taxon>asterids</taxon>
        <taxon>campanulids</taxon>
        <taxon>Asterales</taxon>
        <taxon>Asteraceae</taxon>
        <taxon>Asteroideae</taxon>
        <taxon>Anthemideae</taxon>
        <taxon>Anthemidinae</taxon>
        <taxon>Tanacetum</taxon>
    </lineage>
</organism>
<reference evidence="1" key="2">
    <citation type="submission" date="2022-01" db="EMBL/GenBank/DDBJ databases">
        <authorList>
            <person name="Yamashiro T."/>
            <person name="Shiraishi A."/>
            <person name="Satake H."/>
            <person name="Nakayama K."/>
        </authorList>
    </citation>
    <scope>NUCLEOTIDE SEQUENCE</scope>
</reference>
<proteinExistence type="predicted"/>